<dbReference type="InterPro" id="IPR009367">
    <property type="entry name" value="Elm1-like"/>
</dbReference>
<accession>A0A4R8MLY9</accession>
<reference evidence="1 2" key="1">
    <citation type="submission" date="2019-03" db="EMBL/GenBank/DDBJ databases">
        <title>Genomic Encyclopedia of Type Strains, Phase IV (KMG-IV): sequencing the most valuable type-strain genomes for metagenomic binning, comparative biology and taxonomic classification.</title>
        <authorList>
            <person name="Goeker M."/>
        </authorList>
    </citation>
    <scope>NUCLEOTIDE SEQUENCE [LARGE SCALE GENOMIC DNA]</scope>
    <source>
        <strain evidence="1 2">DSM 25964</strain>
    </source>
</reference>
<dbReference type="RefSeq" id="WP_133955515.1">
    <property type="nucleotide sequence ID" value="NZ_SORI01000001.1"/>
</dbReference>
<dbReference type="Proteomes" id="UP000295066">
    <property type="component" value="Unassembled WGS sequence"/>
</dbReference>
<dbReference type="Pfam" id="PF06258">
    <property type="entry name" value="Mito_fiss_Elm1"/>
    <property type="match status" value="1"/>
</dbReference>
<keyword evidence="2" id="KW-1185">Reference proteome</keyword>
<organism evidence="1 2">
    <name type="scientific">Aminivibrio pyruvatiphilus</name>
    <dbReference type="NCBI Taxonomy" id="1005740"/>
    <lineage>
        <taxon>Bacteria</taxon>
        <taxon>Thermotogati</taxon>
        <taxon>Synergistota</taxon>
        <taxon>Synergistia</taxon>
        <taxon>Synergistales</taxon>
        <taxon>Aminobacteriaceae</taxon>
        <taxon>Aminivibrio</taxon>
    </lineage>
</organism>
<dbReference type="EMBL" id="SORI01000001">
    <property type="protein sequence ID" value="TDY65106.1"/>
    <property type="molecule type" value="Genomic_DNA"/>
</dbReference>
<evidence type="ECO:0008006" key="3">
    <source>
        <dbReference type="Google" id="ProtNLM"/>
    </source>
</evidence>
<evidence type="ECO:0000313" key="1">
    <source>
        <dbReference type="EMBL" id="TDY65106.1"/>
    </source>
</evidence>
<proteinExistence type="predicted"/>
<gene>
    <name evidence="1" type="ORF">C8D99_101256</name>
</gene>
<name>A0A4R8MLY9_9BACT</name>
<dbReference type="AlphaFoldDB" id="A0A4R8MLY9"/>
<dbReference type="OrthoDB" id="1865at2"/>
<protein>
    <recommendedName>
        <fullName evidence="3">Mitochondrial fission protein ELM1</fullName>
    </recommendedName>
</protein>
<sequence>MTACPALVFLLSDGIRGHLFQGRGVAGWLSRFTGADVVEMDVPRPTGWERTRLFKWKARFLPFADGSGAARWIQEAGASSLLERAGHELAARNCGENSALFLSAGSGAAPFALALARVTGQKCCTLMTPSVLGTAPFDFAVVPEHDHPEKRENILATLGAPNAIFPDELERQGWELAQKYPPRESGVRENRWGVLVGGDDANYRVSSEWVRRTLGPILEAGAQADADLYITTSRRTSPGAEAELLRLTEGNPAVRMVLLASKDSFNPVPGMLGLCSRIFVTEDSVSMVSEAVTAGREVFLLRTERQSRGRTAFQDATYFLVQKNILPGSCLWGIPRFDALFSSLASRGFLKEVHYDRLYTSIGTSVSLHPDGPVLNEAKRAAEWIIERWSKE</sequence>
<evidence type="ECO:0000313" key="2">
    <source>
        <dbReference type="Proteomes" id="UP000295066"/>
    </source>
</evidence>
<comment type="caution">
    <text evidence="1">The sequence shown here is derived from an EMBL/GenBank/DDBJ whole genome shotgun (WGS) entry which is preliminary data.</text>
</comment>